<sequence length="129" mass="14165">MSLLSEPFWLDDEILLQAHDWSIAIHGGLSGLRDVAALESALARPRNKWAYGETDLFALAASYGFGLARNHPFADGNKRAAYMATRLFLERNGSKLAASEEDKIKTFLALAAGTLSEDDLAAWLRARGR</sequence>
<keyword evidence="3" id="KW-1185">Reference proteome</keyword>
<dbReference type="GO" id="GO:0016301">
    <property type="term" value="F:kinase activity"/>
    <property type="evidence" value="ECO:0007669"/>
    <property type="project" value="InterPro"/>
</dbReference>
<accession>A0A9W6N3Y9</accession>
<dbReference type="PIRSF" id="PIRSF018297">
    <property type="entry name" value="Doc"/>
    <property type="match status" value="1"/>
</dbReference>
<evidence type="ECO:0000259" key="1">
    <source>
        <dbReference type="PROSITE" id="PS51459"/>
    </source>
</evidence>
<dbReference type="RefSeq" id="WP_271204661.1">
    <property type="nucleotide sequence ID" value="NZ_BSFK01000010.1"/>
</dbReference>
<comment type="caution">
    <text evidence="2">The sequence shown here is derived from an EMBL/GenBank/DDBJ whole genome shotgun (WGS) entry which is preliminary data.</text>
</comment>
<dbReference type="AlphaFoldDB" id="A0A9W6N3Y9"/>
<dbReference type="PANTHER" id="PTHR39426:SF1">
    <property type="entry name" value="HOMOLOGY TO DEATH-ON-CURING PROTEIN OF PHAGE P1"/>
    <property type="match status" value="1"/>
</dbReference>
<name>A0A9W6N3Y9_9HYPH</name>
<dbReference type="InterPro" id="IPR053737">
    <property type="entry name" value="Type_II_TA_Toxin"/>
</dbReference>
<dbReference type="NCBIfam" id="TIGR01550">
    <property type="entry name" value="DOC_P1"/>
    <property type="match status" value="1"/>
</dbReference>
<evidence type="ECO:0000313" key="3">
    <source>
        <dbReference type="Proteomes" id="UP001143364"/>
    </source>
</evidence>
<dbReference type="Pfam" id="PF02661">
    <property type="entry name" value="Fic"/>
    <property type="match status" value="1"/>
</dbReference>
<dbReference type="InterPro" id="IPR003812">
    <property type="entry name" value="Fido"/>
</dbReference>
<reference evidence="2" key="1">
    <citation type="journal article" date="2014" name="Int. J. Syst. Evol. Microbiol.">
        <title>Complete genome sequence of Corynebacterium casei LMG S-19264T (=DSM 44701T), isolated from a smear-ripened cheese.</title>
        <authorList>
            <consortium name="US DOE Joint Genome Institute (JGI-PGF)"/>
            <person name="Walter F."/>
            <person name="Albersmeier A."/>
            <person name="Kalinowski J."/>
            <person name="Ruckert C."/>
        </authorList>
    </citation>
    <scope>NUCLEOTIDE SEQUENCE</scope>
    <source>
        <strain evidence="2">VKM B-2555</strain>
    </source>
</reference>
<feature type="domain" description="Fido" evidence="1">
    <location>
        <begin position="10"/>
        <end position="126"/>
    </location>
</feature>
<dbReference type="InterPro" id="IPR036597">
    <property type="entry name" value="Fido-like_dom_sf"/>
</dbReference>
<proteinExistence type="predicted"/>
<dbReference type="InterPro" id="IPR006440">
    <property type="entry name" value="Doc"/>
</dbReference>
<dbReference type="EMBL" id="BSFK01000010">
    <property type="protein sequence ID" value="GLK76798.1"/>
    <property type="molecule type" value="Genomic_DNA"/>
</dbReference>
<dbReference type="PROSITE" id="PS51459">
    <property type="entry name" value="FIDO"/>
    <property type="match status" value="1"/>
</dbReference>
<organism evidence="2 3">
    <name type="scientific">Methylopila jiangsuensis</name>
    <dbReference type="NCBI Taxonomy" id="586230"/>
    <lineage>
        <taxon>Bacteria</taxon>
        <taxon>Pseudomonadati</taxon>
        <taxon>Pseudomonadota</taxon>
        <taxon>Alphaproteobacteria</taxon>
        <taxon>Hyphomicrobiales</taxon>
        <taxon>Methylopilaceae</taxon>
        <taxon>Methylopila</taxon>
    </lineage>
</organism>
<gene>
    <name evidence="2" type="ORF">GCM10008171_20520</name>
</gene>
<dbReference type="Proteomes" id="UP001143364">
    <property type="component" value="Unassembled WGS sequence"/>
</dbReference>
<dbReference type="PANTHER" id="PTHR39426">
    <property type="entry name" value="HOMOLOGY TO DEATH-ON-CURING PROTEIN OF PHAGE P1"/>
    <property type="match status" value="1"/>
</dbReference>
<dbReference type="SUPFAM" id="SSF140931">
    <property type="entry name" value="Fic-like"/>
    <property type="match status" value="1"/>
</dbReference>
<protein>
    <submittedName>
        <fullName evidence="2">Death-on-curing protein</fullName>
    </submittedName>
</protein>
<dbReference type="Gene3D" id="1.20.120.1870">
    <property type="entry name" value="Fic/DOC protein, Fido domain"/>
    <property type="match status" value="1"/>
</dbReference>
<evidence type="ECO:0000313" key="2">
    <source>
        <dbReference type="EMBL" id="GLK76798.1"/>
    </source>
</evidence>
<reference evidence="2" key="2">
    <citation type="submission" date="2023-01" db="EMBL/GenBank/DDBJ databases">
        <authorList>
            <person name="Sun Q."/>
            <person name="Evtushenko L."/>
        </authorList>
    </citation>
    <scope>NUCLEOTIDE SEQUENCE</scope>
    <source>
        <strain evidence="2">VKM B-2555</strain>
    </source>
</reference>